<name>A0ABX0IX07_9FLAO</name>
<protein>
    <recommendedName>
        <fullName evidence="3">RHS repeat-associated core domain-containing protein</fullName>
    </recommendedName>
</protein>
<dbReference type="Proteomes" id="UP000817854">
    <property type="component" value="Unassembled WGS sequence"/>
</dbReference>
<keyword evidence="2" id="KW-1185">Reference proteome</keyword>
<organism evidence="1 2">
    <name type="scientific">Flavobacterium jejuense</name>
    <dbReference type="NCBI Taxonomy" id="1544455"/>
    <lineage>
        <taxon>Bacteria</taxon>
        <taxon>Pseudomonadati</taxon>
        <taxon>Bacteroidota</taxon>
        <taxon>Flavobacteriia</taxon>
        <taxon>Flavobacteriales</taxon>
        <taxon>Flavobacteriaceae</taxon>
        <taxon>Flavobacterium</taxon>
    </lineage>
</organism>
<dbReference type="EMBL" id="VEVQ02000023">
    <property type="protein sequence ID" value="NHN28086.1"/>
    <property type="molecule type" value="Genomic_DNA"/>
</dbReference>
<evidence type="ECO:0000313" key="2">
    <source>
        <dbReference type="Proteomes" id="UP000817854"/>
    </source>
</evidence>
<reference evidence="1 2" key="3">
    <citation type="submission" date="2020-02" db="EMBL/GenBank/DDBJ databases">
        <title>Flavobacterium profundi sp. nov., isolated from a deep-sea seamount.</title>
        <authorList>
            <person name="Zhang D.-C."/>
        </authorList>
    </citation>
    <scope>NUCLEOTIDE SEQUENCE [LARGE SCALE GENOMIC DNA]</scope>
    <source>
        <strain evidence="1 2">EC11</strain>
    </source>
</reference>
<evidence type="ECO:0000313" key="1">
    <source>
        <dbReference type="EMBL" id="NHN28086.1"/>
    </source>
</evidence>
<gene>
    <name evidence="1" type="ORF">FIA58_020605</name>
</gene>
<reference evidence="2" key="1">
    <citation type="submission" date="2019-05" db="EMBL/GenBank/DDBJ databases">
        <title>Flavobacterium profundi sp. nov., isolated from a deep-sea seamount.</title>
        <authorList>
            <person name="Zhang D.-C."/>
        </authorList>
    </citation>
    <scope>NUCLEOTIDE SEQUENCE [LARGE SCALE GENOMIC DNA]</scope>
    <source>
        <strain evidence="2">EC11</strain>
    </source>
</reference>
<comment type="caution">
    <text evidence="1">The sequence shown here is derived from an EMBL/GenBank/DDBJ whole genome shotgun (WGS) entry which is preliminary data.</text>
</comment>
<dbReference type="RefSeq" id="WP_140964589.1">
    <property type="nucleotide sequence ID" value="NZ_VEVQ02000023.1"/>
</dbReference>
<proteinExistence type="predicted"/>
<reference evidence="1 2" key="2">
    <citation type="submission" date="2019-05" db="EMBL/GenBank/DDBJ databases">
        <authorList>
            <person name="Lianzixin W."/>
        </authorList>
    </citation>
    <scope>NUCLEOTIDE SEQUENCE [LARGE SCALE GENOMIC DNA]</scope>
    <source>
        <strain evidence="1 2">EC11</strain>
    </source>
</reference>
<evidence type="ECO:0008006" key="3">
    <source>
        <dbReference type="Google" id="ProtNLM"/>
    </source>
</evidence>
<accession>A0ABX0IX07</accession>
<sequence length="307" mass="32913">MTYQYKYQGQERQTELDLNWDSYKYRNYDYAIGRFMCIDPLAEDYTYNSPYAFSENKIGMGTELEGKELNLHPWLQADATINPNGFGAHMIGFSNGVGNFVSGIGTAISNPKQTATSLMNITIAGAVQGNSFAMMGVDNALGTNSYMTSQAVSQNLEKTATDLVSGDGLERGAAIGEIAGMVLGAKGLNATMSTISSTIKASGTTSLFRAVSGAELTDALSNGLRTTAGGYETSKLFTTSAENASKFGQLNYTWDKVPNTIIKVGVPNKVMKYATPFTADGMPAIAIPAEQLQNIRKISPLNFSPIN</sequence>
<dbReference type="Gene3D" id="2.180.10.10">
    <property type="entry name" value="RHS repeat-associated core"/>
    <property type="match status" value="1"/>
</dbReference>